<dbReference type="PANTHER" id="PTHR43257:SF2">
    <property type="entry name" value="PYRUVATE DEHYDROGENASE E1 COMPONENT SUBUNIT BETA"/>
    <property type="match status" value="1"/>
</dbReference>
<dbReference type="Gene3D" id="3.40.50.920">
    <property type="match status" value="1"/>
</dbReference>
<reference evidence="5 6" key="1">
    <citation type="submission" date="2019-03" db="EMBL/GenBank/DDBJ databases">
        <title>Metabolic potential of uncultured bacteria and archaea associated with petroleum seepage in deep-sea sediments.</title>
        <authorList>
            <person name="Dong X."/>
            <person name="Hubert C."/>
        </authorList>
    </citation>
    <scope>NUCLEOTIDE SEQUENCE [LARGE SCALE GENOMIC DNA]</scope>
    <source>
        <strain evidence="5">E44_bin92</strain>
    </source>
</reference>
<keyword evidence="3" id="KW-0786">Thiamine pyrophosphate</keyword>
<dbReference type="InterPro" id="IPR005475">
    <property type="entry name" value="Transketolase-like_Pyr-bd"/>
</dbReference>
<feature type="domain" description="Transketolase-like pyrimidine-binding" evidence="4">
    <location>
        <begin position="4"/>
        <end position="179"/>
    </location>
</feature>
<dbReference type="SUPFAM" id="SSF52518">
    <property type="entry name" value="Thiamin diphosphate-binding fold (THDP-binding)"/>
    <property type="match status" value="1"/>
</dbReference>
<dbReference type="SUPFAM" id="SSF52922">
    <property type="entry name" value="TK C-terminal domain-like"/>
    <property type="match status" value="1"/>
</dbReference>
<accession>A0A523QIA4</accession>
<gene>
    <name evidence="5" type="ORF">E3J95_04735</name>
</gene>
<dbReference type="InterPro" id="IPR033248">
    <property type="entry name" value="Transketolase_C"/>
</dbReference>
<dbReference type="InterPro" id="IPR029061">
    <property type="entry name" value="THDP-binding"/>
</dbReference>
<evidence type="ECO:0000313" key="5">
    <source>
        <dbReference type="EMBL" id="TES85300.1"/>
    </source>
</evidence>
<protein>
    <submittedName>
        <fullName evidence="5">Alpha-ketoacid dehydrogenase subunit beta</fullName>
    </submittedName>
</protein>
<dbReference type="SMART" id="SM00861">
    <property type="entry name" value="Transket_pyr"/>
    <property type="match status" value="1"/>
</dbReference>
<evidence type="ECO:0000256" key="2">
    <source>
        <dbReference type="ARBA" id="ARBA00023002"/>
    </source>
</evidence>
<dbReference type="Gene3D" id="3.40.50.970">
    <property type="match status" value="1"/>
</dbReference>
<sequence>MRKITYAEAINETLREMMRKDERIFIMGEDIGRYGGIFQVTKGLLDEFGEERIIDTPISEAGFVGAGTGAALTGMRPVVELMFIDFTTLAMDQIVNQAAKIHYMFGGKAKIPLVLRTNIGAGRSAAAQHSQSLHAWFVHAPGLKVALPSSPYDVKGLLVTAIEDDNPVMFIEHKMLYYTEGEVPDELYSIPFGKGEVKREGKDLTVVALSSMVGKALGAAEDLAKDGIDVEVVDPKTLVPLDEAIIFDSVKKTGRLLVADEGHRRCGIGAEIAAIVSEKAFDYLDAPILRVASPDVPVPFSHPLEKAYIPDEEDIKRACHELFTK</sequence>
<evidence type="ECO:0000256" key="1">
    <source>
        <dbReference type="ARBA" id="ARBA00001964"/>
    </source>
</evidence>
<dbReference type="Proteomes" id="UP000320781">
    <property type="component" value="Unassembled WGS sequence"/>
</dbReference>
<dbReference type="Pfam" id="PF02780">
    <property type="entry name" value="Transketolase_C"/>
    <property type="match status" value="1"/>
</dbReference>
<comment type="cofactor">
    <cofactor evidence="1">
        <name>thiamine diphosphate</name>
        <dbReference type="ChEBI" id="CHEBI:58937"/>
    </cofactor>
</comment>
<proteinExistence type="predicted"/>
<dbReference type="NCBIfam" id="NF006667">
    <property type="entry name" value="PRK09212.1"/>
    <property type="match status" value="1"/>
</dbReference>
<dbReference type="FunFam" id="3.40.50.970:FF:000001">
    <property type="entry name" value="Pyruvate dehydrogenase E1 beta subunit"/>
    <property type="match status" value="1"/>
</dbReference>
<evidence type="ECO:0000256" key="3">
    <source>
        <dbReference type="ARBA" id="ARBA00023052"/>
    </source>
</evidence>
<dbReference type="InterPro" id="IPR009014">
    <property type="entry name" value="Transketo_C/PFOR_II"/>
</dbReference>
<organism evidence="5 6">
    <name type="scientific">Aerophobetes bacterium</name>
    <dbReference type="NCBI Taxonomy" id="2030807"/>
    <lineage>
        <taxon>Bacteria</taxon>
        <taxon>Candidatus Aerophobota</taxon>
    </lineage>
</organism>
<keyword evidence="2" id="KW-0560">Oxidoreductase</keyword>
<name>A0A523QIA4_UNCAE</name>
<dbReference type="EMBL" id="SOKU01000233">
    <property type="protein sequence ID" value="TES85300.1"/>
    <property type="molecule type" value="Genomic_DNA"/>
</dbReference>
<dbReference type="GO" id="GO:0016491">
    <property type="term" value="F:oxidoreductase activity"/>
    <property type="evidence" value="ECO:0007669"/>
    <property type="project" value="UniProtKB-KW"/>
</dbReference>
<evidence type="ECO:0000259" key="4">
    <source>
        <dbReference type="SMART" id="SM00861"/>
    </source>
</evidence>
<dbReference type="AlphaFoldDB" id="A0A523QIA4"/>
<comment type="caution">
    <text evidence="5">The sequence shown here is derived from an EMBL/GenBank/DDBJ whole genome shotgun (WGS) entry which is preliminary data.</text>
</comment>
<dbReference type="Pfam" id="PF02779">
    <property type="entry name" value="Transket_pyr"/>
    <property type="match status" value="1"/>
</dbReference>
<dbReference type="PANTHER" id="PTHR43257">
    <property type="entry name" value="PYRUVATE DEHYDROGENASE E1 COMPONENT BETA SUBUNIT"/>
    <property type="match status" value="1"/>
</dbReference>
<dbReference type="FunFam" id="3.40.50.920:FF:000001">
    <property type="entry name" value="Pyruvate dehydrogenase E1 beta subunit"/>
    <property type="match status" value="1"/>
</dbReference>
<evidence type="ECO:0000313" key="6">
    <source>
        <dbReference type="Proteomes" id="UP000320781"/>
    </source>
</evidence>
<dbReference type="CDD" id="cd07036">
    <property type="entry name" value="TPP_PYR_E1-PDHc-beta_like"/>
    <property type="match status" value="1"/>
</dbReference>